<dbReference type="PANTHER" id="PTHR11730">
    <property type="entry name" value="AMMONIUM TRANSPORTER"/>
    <property type="match status" value="1"/>
</dbReference>
<feature type="transmembrane region" description="Helical" evidence="9">
    <location>
        <begin position="213"/>
        <end position="232"/>
    </location>
</feature>
<dbReference type="Proteomes" id="UP000314986">
    <property type="component" value="Unassembled WGS sequence"/>
</dbReference>
<feature type="transmembrane region" description="Helical" evidence="9">
    <location>
        <begin position="49"/>
        <end position="70"/>
    </location>
</feature>
<feature type="transmembrane region" description="Helical" evidence="9">
    <location>
        <begin position="244"/>
        <end position="263"/>
    </location>
</feature>
<reference evidence="12" key="4">
    <citation type="submission" date="2025-05" db="UniProtKB">
        <authorList>
            <consortium name="Ensembl"/>
        </authorList>
    </citation>
    <scope>IDENTIFICATION</scope>
</reference>
<evidence type="ECO:0000313" key="13">
    <source>
        <dbReference type="Proteomes" id="UP000314986"/>
    </source>
</evidence>
<keyword evidence="8" id="KW-0325">Glycoprotein</keyword>
<dbReference type="GO" id="GO:0005886">
    <property type="term" value="C:plasma membrane"/>
    <property type="evidence" value="ECO:0007669"/>
    <property type="project" value="InterPro"/>
</dbReference>
<dbReference type="InterPro" id="IPR029020">
    <property type="entry name" value="Ammonium/urea_transptr"/>
</dbReference>
<reference evidence="13" key="1">
    <citation type="journal article" date="2006" name="Science">
        <title>Ancient noncoding elements conserved in the human genome.</title>
        <authorList>
            <person name="Venkatesh B."/>
            <person name="Kirkness E.F."/>
            <person name="Loh Y.H."/>
            <person name="Halpern A.L."/>
            <person name="Lee A.P."/>
            <person name="Johnson J."/>
            <person name="Dandona N."/>
            <person name="Viswanathan L.D."/>
            <person name="Tay A."/>
            <person name="Venter J.C."/>
            <person name="Strausberg R.L."/>
            <person name="Brenner S."/>
        </authorList>
    </citation>
    <scope>NUCLEOTIDE SEQUENCE [LARGE SCALE GENOMIC DNA]</scope>
</reference>
<feature type="transmembrane region" description="Helical" evidence="9">
    <location>
        <begin position="409"/>
        <end position="430"/>
    </location>
</feature>
<organism evidence="11">
    <name type="scientific">Callorhinchus milii</name>
    <name type="common">Ghost shark</name>
    <dbReference type="NCBI Taxonomy" id="7868"/>
    <lineage>
        <taxon>Eukaryota</taxon>
        <taxon>Metazoa</taxon>
        <taxon>Chordata</taxon>
        <taxon>Craniata</taxon>
        <taxon>Vertebrata</taxon>
        <taxon>Chondrichthyes</taxon>
        <taxon>Holocephali</taxon>
        <taxon>Chimaeriformes</taxon>
        <taxon>Callorhinchidae</taxon>
        <taxon>Callorhinchus</taxon>
    </lineage>
</organism>
<dbReference type="FunFam" id="1.10.3430.10:FF:000001">
    <property type="entry name" value="Ammonium transporter Rh type C"/>
    <property type="match status" value="1"/>
</dbReference>
<dbReference type="InterPro" id="IPR002229">
    <property type="entry name" value="RhesusRHD"/>
</dbReference>
<name>V9KPS5_CALMI</name>
<evidence type="ECO:0000259" key="10">
    <source>
        <dbReference type="Pfam" id="PF00909"/>
    </source>
</evidence>
<evidence type="ECO:0000256" key="8">
    <source>
        <dbReference type="ARBA" id="ARBA00023180"/>
    </source>
</evidence>
<feature type="transmembrane region" description="Helical" evidence="9">
    <location>
        <begin position="118"/>
        <end position="137"/>
    </location>
</feature>
<evidence type="ECO:0000313" key="11">
    <source>
        <dbReference type="EMBL" id="AFP00304.1"/>
    </source>
</evidence>
<evidence type="ECO:0000256" key="7">
    <source>
        <dbReference type="ARBA" id="ARBA00023177"/>
    </source>
</evidence>
<evidence type="ECO:0000256" key="4">
    <source>
        <dbReference type="ARBA" id="ARBA00022692"/>
    </source>
</evidence>
<keyword evidence="4 9" id="KW-0812">Transmembrane</keyword>
<keyword evidence="5 9" id="KW-1133">Transmembrane helix</keyword>
<comment type="subcellular location">
    <subcellularLocation>
        <location evidence="1">Membrane</location>
        <topology evidence="1">Multi-pass membrane protein</topology>
    </subcellularLocation>
</comment>
<evidence type="ECO:0000313" key="12">
    <source>
        <dbReference type="Ensembl" id="ENSCMIP00000028896.1"/>
    </source>
</evidence>
<dbReference type="OMA" id="GPSMYQI"/>
<feature type="domain" description="Ammonium transporter AmtB-like" evidence="10">
    <location>
        <begin position="20"/>
        <end position="437"/>
    </location>
</feature>
<dbReference type="PRINTS" id="PR00342">
    <property type="entry name" value="RHESUSRHD"/>
</dbReference>
<dbReference type="Gene3D" id="1.10.3430.10">
    <property type="entry name" value="Ammonium transporter AmtB like domains"/>
    <property type="match status" value="1"/>
</dbReference>
<evidence type="ECO:0000256" key="9">
    <source>
        <dbReference type="SAM" id="Phobius"/>
    </source>
</evidence>
<evidence type="ECO:0000256" key="2">
    <source>
        <dbReference type="ARBA" id="ARBA00011036"/>
    </source>
</evidence>
<dbReference type="AlphaFoldDB" id="V9KPS5"/>
<dbReference type="GO" id="GO:0097272">
    <property type="term" value="P:ammonium homeostasis"/>
    <property type="evidence" value="ECO:0007669"/>
    <property type="project" value="TreeGrafter"/>
</dbReference>
<dbReference type="GeneTree" id="ENSGT00950000182844"/>
<sequence>MLSARWRLPLLVVGLQVGLFVLFVLFVTYDEHSDAAGQTNLTDHAHNQLYAIFPLFQDVQVMIFVGFGLLMGFLKKYGYGGIALNFLIAVFSVQWALLVQGWFYHLHRGRIRIGIRNLLGAETACATVMISFGAVLGKTSPVQVLVLALLEVPLFTATEWLVVELLGVKDVGGSVAIHLFACYFGLSVTAVLYRPGLKGGHKDEAPDYHSDKLAMLGTLLLWVFWPSFNSAAAARGDDQHRAVLHTYIGLSSCTMTTFAISSLLDKRGKISLGHLQNAALAGGVAVGSAVDLMLTPAGAFALGSLASIFCTLGFRYLSPFLAKHLKIQDVCGINNLHGIPGFIGAIGGIVTILATPDEAYGAGLYETFPHRAPPPLQATQRGELGLARLVPALQGGAGRSAADQARSQLAGIGVCLGMAVLGGMVTGLVLKLPFLAQPEDEYCFNDDPYFQLPTEGEPKDSCKIVIKNC</sequence>
<feature type="transmembrane region" description="Helical" evidence="9">
    <location>
        <begin position="175"/>
        <end position="193"/>
    </location>
</feature>
<keyword evidence="3" id="KW-0813">Transport</keyword>
<keyword evidence="6 9" id="KW-0472">Membrane</keyword>
<dbReference type="Pfam" id="PF00909">
    <property type="entry name" value="Ammonium_transp"/>
    <property type="match status" value="1"/>
</dbReference>
<dbReference type="GO" id="GO:0008519">
    <property type="term" value="F:ammonium channel activity"/>
    <property type="evidence" value="ECO:0007669"/>
    <property type="project" value="InterPro"/>
</dbReference>
<feature type="transmembrane region" description="Helical" evidence="9">
    <location>
        <begin position="300"/>
        <end position="317"/>
    </location>
</feature>
<keyword evidence="13" id="KW-1185">Reference proteome</keyword>
<reference evidence="13" key="2">
    <citation type="journal article" date="2007" name="PLoS Biol.">
        <title>Survey sequencing and comparative analysis of the elephant shark (Callorhinchus milii) genome.</title>
        <authorList>
            <person name="Venkatesh B."/>
            <person name="Kirkness E.F."/>
            <person name="Loh Y.H."/>
            <person name="Halpern A.L."/>
            <person name="Lee A.P."/>
            <person name="Johnson J."/>
            <person name="Dandona N."/>
            <person name="Viswanathan L.D."/>
            <person name="Tay A."/>
            <person name="Venter J.C."/>
            <person name="Strausberg R.L."/>
            <person name="Brenner S."/>
        </authorList>
    </citation>
    <scope>NUCLEOTIDE SEQUENCE [LARGE SCALE GENOMIC DNA]</scope>
</reference>
<comment type="similarity">
    <text evidence="2">Belongs to the ammonium transporter (TC 2.A.49) family. Rh subfamily.</text>
</comment>
<dbReference type="Ensembl" id="ENSCMIT00000029357.1">
    <property type="protein sequence ID" value="ENSCMIP00000028896.1"/>
    <property type="gene ID" value="ENSCMIG00000012524.1"/>
</dbReference>
<dbReference type="InterPro" id="IPR024041">
    <property type="entry name" value="NH4_transpt_AmtB-like_dom"/>
</dbReference>
<accession>V9KPS5</accession>
<keyword evidence="7" id="KW-0924">Ammonia transport</keyword>
<evidence type="ECO:0000256" key="5">
    <source>
        <dbReference type="ARBA" id="ARBA00022989"/>
    </source>
</evidence>
<dbReference type="EMBL" id="JW867786">
    <property type="protein sequence ID" value="AFP00304.1"/>
    <property type="molecule type" value="mRNA"/>
</dbReference>
<feature type="transmembrane region" description="Helical" evidence="9">
    <location>
        <begin position="144"/>
        <end position="163"/>
    </location>
</feature>
<evidence type="ECO:0000256" key="1">
    <source>
        <dbReference type="ARBA" id="ARBA00004141"/>
    </source>
</evidence>
<dbReference type="SUPFAM" id="SSF111352">
    <property type="entry name" value="Ammonium transporter"/>
    <property type="match status" value="1"/>
</dbReference>
<feature type="transmembrane region" description="Helical" evidence="9">
    <location>
        <begin position="7"/>
        <end position="29"/>
    </location>
</feature>
<evidence type="ECO:0000256" key="6">
    <source>
        <dbReference type="ARBA" id="ARBA00023136"/>
    </source>
</evidence>
<reference evidence="11 13" key="3">
    <citation type="journal article" date="2014" name="Nature">
        <title>Elephant shark genome provides unique insights into gnathostome evolution.</title>
        <authorList>
            <consortium name="International Elephant Shark Genome Sequencing Consortium"/>
            <person name="Venkatesh B."/>
            <person name="Lee A.P."/>
            <person name="Ravi V."/>
            <person name="Maurya A.K."/>
            <person name="Lian M.M."/>
            <person name="Swann J.B."/>
            <person name="Ohta Y."/>
            <person name="Flajnik M.F."/>
            <person name="Sutoh Y."/>
            <person name="Kasahara M."/>
            <person name="Hoon S."/>
            <person name="Gangu V."/>
            <person name="Roy S.W."/>
            <person name="Irimia M."/>
            <person name="Korzh V."/>
            <person name="Kondrychyn I."/>
            <person name="Lim Z.W."/>
            <person name="Tay B.H."/>
            <person name="Tohari S."/>
            <person name="Kong K.W."/>
            <person name="Ho S."/>
            <person name="Lorente-Galdos B."/>
            <person name="Quilez J."/>
            <person name="Marques-Bonet T."/>
            <person name="Raney B.J."/>
            <person name="Ingham P.W."/>
            <person name="Tay A."/>
            <person name="Hillier L.W."/>
            <person name="Minx P."/>
            <person name="Boehm T."/>
            <person name="Wilson R.K."/>
            <person name="Brenner S."/>
            <person name="Warren W.C."/>
        </authorList>
    </citation>
    <scope>NUCLEOTIDE SEQUENCE</scope>
    <source>
        <tissue evidence="11">Kidney</tissue>
    </source>
</reference>
<proteinExistence type="evidence at transcript level"/>
<feature type="transmembrane region" description="Helical" evidence="9">
    <location>
        <begin position="77"/>
        <end position="98"/>
    </location>
</feature>
<protein>
    <submittedName>
        <fullName evidence="12">Rh50-like protein</fullName>
    </submittedName>
    <submittedName>
        <fullName evidence="11">Rhesus glycoprotein p2</fullName>
    </submittedName>
</protein>
<evidence type="ECO:0000256" key="3">
    <source>
        <dbReference type="ARBA" id="ARBA00022448"/>
    </source>
</evidence>
<dbReference type="STRING" id="7868.ENSCMIP00000028896"/>
<dbReference type="PANTHER" id="PTHR11730:SF48">
    <property type="entry name" value="AMMONIUM TRANSPORTER AMTB-LIKE DOMAIN-CONTAINING PROTEIN"/>
    <property type="match status" value="1"/>
</dbReference>